<keyword evidence="1" id="KW-0732">Signal</keyword>
<protein>
    <submittedName>
        <fullName evidence="4">SCP domain-containing protein</fullName>
    </submittedName>
</protein>
<dbReference type="AlphaFoldDB" id="A0A0N4XTE2"/>
<dbReference type="STRING" id="27835.A0A0N4XTE2"/>
<dbReference type="EMBL" id="UYSL01019762">
    <property type="protein sequence ID" value="VDL69451.1"/>
    <property type="molecule type" value="Genomic_DNA"/>
</dbReference>
<proteinExistence type="predicted"/>
<reference evidence="2 3" key="2">
    <citation type="submission" date="2018-11" db="EMBL/GenBank/DDBJ databases">
        <authorList>
            <consortium name="Pathogen Informatics"/>
        </authorList>
    </citation>
    <scope>NUCLEOTIDE SEQUENCE [LARGE SCALE GENOMIC DNA]</scope>
</reference>
<dbReference type="PANTHER" id="PTHR34311">
    <property type="entry name" value="PROTEIN CBG21698-RELATED"/>
    <property type="match status" value="1"/>
</dbReference>
<sequence>MRQGVSADTCKTMLAFALLLVIEVAAQNPGQPFTACDSEQLQRCQGVFNDYLQIDGNIKVLRHSLPRSLNVLTYDKLRAAIEYKIGSEQESGMMKTCDGFKYYKTCYNSRNDYANCANNPLGLIIDQNGNAEKYRNQVKVFNYRTATGISPAAAFGYTKIFNQFDFSCGAGYGEFMNNADCASTVFLNGVSDMRKCDDNLAQSISKDSNPVNTCAYIEVAKECYMTIFSKSCPGRNEVAWWGCNYERVGTQTNYPQCDQIFCTYTDPGRR</sequence>
<accession>A0A0N4XTE2</accession>
<organism evidence="4">
    <name type="scientific">Nippostrongylus brasiliensis</name>
    <name type="common">Rat hookworm</name>
    <dbReference type="NCBI Taxonomy" id="27835"/>
    <lineage>
        <taxon>Eukaryota</taxon>
        <taxon>Metazoa</taxon>
        <taxon>Ecdysozoa</taxon>
        <taxon>Nematoda</taxon>
        <taxon>Chromadorea</taxon>
        <taxon>Rhabditida</taxon>
        <taxon>Rhabditina</taxon>
        <taxon>Rhabditomorpha</taxon>
        <taxon>Strongyloidea</taxon>
        <taxon>Heligmosomidae</taxon>
        <taxon>Nippostrongylus</taxon>
    </lineage>
</organism>
<name>A0A0N4XTE2_NIPBR</name>
<dbReference type="PANTHER" id="PTHR34311:SF6">
    <property type="entry name" value="NEMATODE SPECIFIC PEPTIDE FAMILY"/>
    <property type="match status" value="1"/>
</dbReference>
<dbReference type="Proteomes" id="UP000271162">
    <property type="component" value="Unassembled WGS sequence"/>
</dbReference>
<evidence type="ECO:0000256" key="1">
    <source>
        <dbReference type="SAM" id="SignalP"/>
    </source>
</evidence>
<keyword evidence="3" id="KW-1185">Reference proteome</keyword>
<gene>
    <name evidence="2" type="ORF">NBR_LOCUS5862</name>
</gene>
<dbReference type="WBParaSite" id="NBR_0000586101-mRNA-1">
    <property type="protein sequence ID" value="NBR_0000586101-mRNA-1"/>
    <property type="gene ID" value="NBR_0000586101"/>
</dbReference>
<evidence type="ECO:0000313" key="4">
    <source>
        <dbReference type="WBParaSite" id="NBR_0000586101-mRNA-1"/>
    </source>
</evidence>
<dbReference type="OMA" id="NQFDFSC"/>
<feature type="chain" id="PRO_5043124869" evidence="1">
    <location>
        <begin position="27"/>
        <end position="270"/>
    </location>
</feature>
<reference evidence="4" key="1">
    <citation type="submission" date="2017-02" db="UniProtKB">
        <authorList>
            <consortium name="WormBaseParasite"/>
        </authorList>
    </citation>
    <scope>IDENTIFICATION</scope>
</reference>
<feature type="signal peptide" evidence="1">
    <location>
        <begin position="1"/>
        <end position="26"/>
    </location>
</feature>
<evidence type="ECO:0000313" key="3">
    <source>
        <dbReference type="Proteomes" id="UP000271162"/>
    </source>
</evidence>
<evidence type="ECO:0000313" key="2">
    <source>
        <dbReference type="EMBL" id="VDL69451.1"/>
    </source>
</evidence>